<accession>A0A919S4Z4</accession>
<sequence>MTEHGDQLRTAFETHEHLAPDAAEVYSRVQELSRSYQRRRWGMQAAGGAVLGVSLIAGAISLPGLLPGQQQNQSVDAGAAATMPNMAPPAAPSTPSPATELEKQYDAFFAAGYDYDDALKLAGIWRSRDIDTVKAEAGRRLLAGETLPITPTPGDPLPDEEIDPKEQRQLDAYFAAGYNYDDAVKLAKLWKLADPYAAKVEGGKRLLADKKLPVKPSALAEAKEAARVNKFFTAGYDYDDAVKLAKTWKLADPYAAKVEGGKRLLAGDSLPFKP</sequence>
<dbReference type="EMBL" id="BOQL01000006">
    <property type="protein sequence ID" value="GIM64036.1"/>
    <property type="molecule type" value="Genomic_DNA"/>
</dbReference>
<keyword evidence="1" id="KW-1133">Transmembrane helix</keyword>
<comment type="caution">
    <text evidence="2">The sequence shown here is derived from an EMBL/GenBank/DDBJ whole genome shotgun (WGS) entry which is preliminary data.</text>
</comment>
<protein>
    <submittedName>
        <fullName evidence="2">Uncharacterized protein</fullName>
    </submittedName>
</protein>
<name>A0A919S4Z4_9ACTN</name>
<organism evidence="2 3">
    <name type="scientific">Actinoplanes auranticolor</name>
    <dbReference type="NCBI Taxonomy" id="47988"/>
    <lineage>
        <taxon>Bacteria</taxon>
        <taxon>Bacillati</taxon>
        <taxon>Actinomycetota</taxon>
        <taxon>Actinomycetes</taxon>
        <taxon>Micromonosporales</taxon>
        <taxon>Micromonosporaceae</taxon>
        <taxon>Actinoplanes</taxon>
    </lineage>
</organism>
<reference evidence="2" key="1">
    <citation type="submission" date="2021-03" db="EMBL/GenBank/DDBJ databases">
        <title>Whole genome shotgun sequence of Actinoplanes auranticolor NBRC 12245.</title>
        <authorList>
            <person name="Komaki H."/>
            <person name="Tamura T."/>
        </authorList>
    </citation>
    <scope>NUCLEOTIDE SEQUENCE</scope>
    <source>
        <strain evidence="2">NBRC 12245</strain>
    </source>
</reference>
<dbReference type="AlphaFoldDB" id="A0A919S4Z4"/>
<evidence type="ECO:0000256" key="1">
    <source>
        <dbReference type="SAM" id="Phobius"/>
    </source>
</evidence>
<keyword evidence="1" id="KW-0472">Membrane</keyword>
<keyword evidence="3" id="KW-1185">Reference proteome</keyword>
<dbReference type="RefSeq" id="WP_212986917.1">
    <property type="nucleotide sequence ID" value="NZ_BAABEA010000051.1"/>
</dbReference>
<feature type="transmembrane region" description="Helical" evidence="1">
    <location>
        <begin position="45"/>
        <end position="66"/>
    </location>
</feature>
<dbReference type="Proteomes" id="UP000681340">
    <property type="component" value="Unassembled WGS sequence"/>
</dbReference>
<proteinExistence type="predicted"/>
<evidence type="ECO:0000313" key="2">
    <source>
        <dbReference type="EMBL" id="GIM64036.1"/>
    </source>
</evidence>
<gene>
    <name evidence="2" type="ORF">Aau02nite_07960</name>
</gene>
<evidence type="ECO:0000313" key="3">
    <source>
        <dbReference type="Proteomes" id="UP000681340"/>
    </source>
</evidence>
<keyword evidence="1" id="KW-0812">Transmembrane</keyword>